<organism evidence="1 2">
    <name type="scientific">Piloderma croceum (strain F 1598)</name>
    <dbReference type="NCBI Taxonomy" id="765440"/>
    <lineage>
        <taxon>Eukaryota</taxon>
        <taxon>Fungi</taxon>
        <taxon>Dikarya</taxon>
        <taxon>Basidiomycota</taxon>
        <taxon>Agaricomycotina</taxon>
        <taxon>Agaricomycetes</taxon>
        <taxon>Agaricomycetidae</taxon>
        <taxon>Atheliales</taxon>
        <taxon>Atheliaceae</taxon>
        <taxon>Piloderma</taxon>
    </lineage>
</organism>
<dbReference type="HOGENOM" id="CLU_3051168_0_0_1"/>
<reference evidence="2" key="2">
    <citation type="submission" date="2015-01" db="EMBL/GenBank/DDBJ databases">
        <title>Evolutionary Origins and Diversification of the Mycorrhizal Mutualists.</title>
        <authorList>
            <consortium name="DOE Joint Genome Institute"/>
            <consortium name="Mycorrhizal Genomics Consortium"/>
            <person name="Kohler A."/>
            <person name="Kuo A."/>
            <person name="Nagy L.G."/>
            <person name="Floudas D."/>
            <person name="Copeland A."/>
            <person name="Barry K.W."/>
            <person name="Cichocki N."/>
            <person name="Veneault-Fourrey C."/>
            <person name="LaButti K."/>
            <person name="Lindquist E.A."/>
            <person name="Lipzen A."/>
            <person name="Lundell T."/>
            <person name="Morin E."/>
            <person name="Murat C."/>
            <person name="Riley R."/>
            <person name="Ohm R."/>
            <person name="Sun H."/>
            <person name="Tunlid A."/>
            <person name="Henrissat B."/>
            <person name="Grigoriev I.V."/>
            <person name="Hibbett D.S."/>
            <person name="Martin F."/>
        </authorList>
    </citation>
    <scope>NUCLEOTIDE SEQUENCE [LARGE SCALE GENOMIC DNA]</scope>
    <source>
        <strain evidence="2">F 1598</strain>
    </source>
</reference>
<sequence>MTQKVIDTMPFLYHSHRRSVPAFLVDQQDDHGLDRAPVMCHVERDDPCLFPSFT</sequence>
<keyword evidence="2" id="KW-1185">Reference proteome</keyword>
<proteinExistence type="predicted"/>
<dbReference type="EMBL" id="KN832993">
    <property type="protein sequence ID" value="KIM82877.1"/>
    <property type="molecule type" value="Genomic_DNA"/>
</dbReference>
<reference evidence="1 2" key="1">
    <citation type="submission" date="2014-04" db="EMBL/GenBank/DDBJ databases">
        <authorList>
            <consortium name="DOE Joint Genome Institute"/>
            <person name="Kuo A."/>
            <person name="Tarkka M."/>
            <person name="Buscot F."/>
            <person name="Kohler A."/>
            <person name="Nagy L.G."/>
            <person name="Floudas D."/>
            <person name="Copeland A."/>
            <person name="Barry K.W."/>
            <person name="Cichocki N."/>
            <person name="Veneault-Fourrey C."/>
            <person name="LaButti K."/>
            <person name="Lindquist E.A."/>
            <person name="Lipzen A."/>
            <person name="Lundell T."/>
            <person name="Morin E."/>
            <person name="Murat C."/>
            <person name="Sun H."/>
            <person name="Tunlid A."/>
            <person name="Henrissat B."/>
            <person name="Grigoriev I.V."/>
            <person name="Hibbett D.S."/>
            <person name="Martin F."/>
            <person name="Nordberg H.P."/>
            <person name="Cantor M.N."/>
            <person name="Hua S.X."/>
        </authorList>
    </citation>
    <scope>NUCLEOTIDE SEQUENCE [LARGE SCALE GENOMIC DNA]</scope>
    <source>
        <strain evidence="1 2">F 1598</strain>
    </source>
</reference>
<gene>
    <name evidence="1" type="ORF">PILCRDRAFT_459938</name>
</gene>
<dbReference type="InParanoid" id="A0A0C3BZT1"/>
<name>A0A0C3BZT1_PILCF</name>
<accession>A0A0C3BZT1</accession>
<evidence type="ECO:0000313" key="2">
    <source>
        <dbReference type="Proteomes" id="UP000054166"/>
    </source>
</evidence>
<evidence type="ECO:0000313" key="1">
    <source>
        <dbReference type="EMBL" id="KIM82877.1"/>
    </source>
</evidence>
<dbReference type="AlphaFoldDB" id="A0A0C3BZT1"/>
<dbReference type="Proteomes" id="UP000054166">
    <property type="component" value="Unassembled WGS sequence"/>
</dbReference>
<protein>
    <submittedName>
        <fullName evidence="1">Uncharacterized protein</fullName>
    </submittedName>
</protein>